<evidence type="ECO:0000313" key="3">
    <source>
        <dbReference type="Proteomes" id="UP001159405"/>
    </source>
</evidence>
<reference evidence="2 3" key="1">
    <citation type="submission" date="2022-05" db="EMBL/GenBank/DDBJ databases">
        <authorList>
            <consortium name="Genoscope - CEA"/>
            <person name="William W."/>
        </authorList>
    </citation>
    <scope>NUCLEOTIDE SEQUENCE [LARGE SCALE GENOMIC DNA]</scope>
</reference>
<accession>A0ABN8Q698</accession>
<dbReference type="InterPro" id="IPR006571">
    <property type="entry name" value="TLDc_dom"/>
</dbReference>
<comment type="caution">
    <text evidence="2">The sequence shown here is derived from an EMBL/GenBank/DDBJ whole genome shotgun (WGS) entry which is preliminary data.</text>
</comment>
<evidence type="ECO:0000259" key="1">
    <source>
        <dbReference type="PROSITE" id="PS51886"/>
    </source>
</evidence>
<gene>
    <name evidence="2" type="ORF">PLOB_00001384</name>
</gene>
<name>A0ABN8Q698_9CNID</name>
<feature type="domain" description="TLDc" evidence="1">
    <location>
        <begin position="6"/>
        <end position="178"/>
    </location>
</feature>
<dbReference type="PROSITE" id="PS51886">
    <property type="entry name" value="TLDC"/>
    <property type="match status" value="1"/>
</dbReference>
<dbReference type="Pfam" id="PF07534">
    <property type="entry name" value="TLD"/>
    <property type="match status" value="1"/>
</dbReference>
<organism evidence="2 3">
    <name type="scientific">Porites lobata</name>
    <dbReference type="NCBI Taxonomy" id="104759"/>
    <lineage>
        <taxon>Eukaryota</taxon>
        <taxon>Metazoa</taxon>
        <taxon>Cnidaria</taxon>
        <taxon>Anthozoa</taxon>
        <taxon>Hexacorallia</taxon>
        <taxon>Scleractinia</taxon>
        <taxon>Fungiina</taxon>
        <taxon>Poritidae</taxon>
        <taxon>Porites</taxon>
    </lineage>
</organism>
<dbReference type="SMART" id="SM00584">
    <property type="entry name" value="TLDc"/>
    <property type="match status" value="1"/>
</dbReference>
<proteinExistence type="predicted"/>
<sequence length="178" mass="19985">MNSPILSISDCYVRYLGKFLEPVVGGNSHWLLCWRASLHGWRADQFHTRCDGKNDTVTIVRKDTYVFGGYTDIPWGNSNSWGETTKAFIFSLNNTEGLAPFVSKVKKEYIGKAIRWNLYDGPQFGNDIIIADDANSSKYSKAVLDKYYSIPASVKNSDKALAGTSMFFNVDEVEVQLS</sequence>
<evidence type="ECO:0000313" key="2">
    <source>
        <dbReference type="EMBL" id="CAH3155770.1"/>
    </source>
</evidence>
<keyword evidence="3" id="KW-1185">Reference proteome</keyword>
<dbReference type="EMBL" id="CALNXK010000102">
    <property type="protein sequence ID" value="CAH3155770.1"/>
    <property type="molecule type" value="Genomic_DNA"/>
</dbReference>
<dbReference type="Proteomes" id="UP001159405">
    <property type="component" value="Unassembled WGS sequence"/>
</dbReference>
<protein>
    <recommendedName>
        <fullName evidence="1">TLDc domain-containing protein</fullName>
    </recommendedName>
</protein>